<gene>
    <name evidence="1" type="ordered locus">MTR_4g028990</name>
</gene>
<accession>A0A072UJC3</accession>
<dbReference type="PANTHER" id="PTHR46855">
    <property type="entry name" value="OSJNBB0038F03.10 PROTEIN"/>
    <property type="match status" value="1"/>
</dbReference>
<dbReference type="InterPro" id="IPR044589">
    <property type="entry name" value="GATA26/27"/>
</dbReference>
<reference evidence="2" key="3">
    <citation type="submission" date="2015-04" db="UniProtKB">
        <authorList>
            <consortium name="EnsemblPlants"/>
        </authorList>
    </citation>
    <scope>IDENTIFICATION</scope>
    <source>
        <strain evidence="2">cv. Jemalong A17</strain>
    </source>
</reference>
<reference evidence="1 3" key="1">
    <citation type="journal article" date="2011" name="Nature">
        <title>The Medicago genome provides insight into the evolution of rhizobial symbioses.</title>
        <authorList>
            <person name="Young N.D."/>
            <person name="Debelle F."/>
            <person name="Oldroyd G.E."/>
            <person name="Geurts R."/>
            <person name="Cannon S.B."/>
            <person name="Udvardi M.K."/>
            <person name="Benedito V.A."/>
            <person name="Mayer K.F."/>
            <person name="Gouzy J."/>
            <person name="Schoof H."/>
            <person name="Van de Peer Y."/>
            <person name="Proost S."/>
            <person name="Cook D.R."/>
            <person name="Meyers B.C."/>
            <person name="Spannagl M."/>
            <person name="Cheung F."/>
            <person name="De Mita S."/>
            <person name="Krishnakumar V."/>
            <person name="Gundlach H."/>
            <person name="Zhou S."/>
            <person name="Mudge J."/>
            <person name="Bharti A.K."/>
            <person name="Murray J.D."/>
            <person name="Naoumkina M.A."/>
            <person name="Rosen B."/>
            <person name="Silverstein K.A."/>
            <person name="Tang H."/>
            <person name="Rombauts S."/>
            <person name="Zhao P.X."/>
            <person name="Zhou P."/>
            <person name="Barbe V."/>
            <person name="Bardou P."/>
            <person name="Bechner M."/>
            <person name="Bellec A."/>
            <person name="Berger A."/>
            <person name="Berges H."/>
            <person name="Bidwell S."/>
            <person name="Bisseling T."/>
            <person name="Choisne N."/>
            <person name="Couloux A."/>
            <person name="Denny R."/>
            <person name="Deshpande S."/>
            <person name="Dai X."/>
            <person name="Doyle J.J."/>
            <person name="Dudez A.M."/>
            <person name="Farmer A.D."/>
            <person name="Fouteau S."/>
            <person name="Franken C."/>
            <person name="Gibelin C."/>
            <person name="Gish J."/>
            <person name="Goldstein S."/>
            <person name="Gonzalez A.J."/>
            <person name="Green P.J."/>
            <person name="Hallab A."/>
            <person name="Hartog M."/>
            <person name="Hua A."/>
            <person name="Humphray S.J."/>
            <person name="Jeong D.H."/>
            <person name="Jing Y."/>
            <person name="Jocker A."/>
            <person name="Kenton S.M."/>
            <person name="Kim D.J."/>
            <person name="Klee K."/>
            <person name="Lai H."/>
            <person name="Lang C."/>
            <person name="Lin S."/>
            <person name="Macmil S.L."/>
            <person name="Magdelenat G."/>
            <person name="Matthews L."/>
            <person name="McCorrison J."/>
            <person name="Monaghan E.L."/>
            <person name="Mun J.H."/>
            <person name="Najar F.Z."/>
            <person name="Nicholson C."/>
            <person name="Noirot C."/>
            <person name="O'Bleness M."/>
            <person name="Paule C.R."/>
            <person name="Poulain J."/>
            <person name="Prion F."/>
            <person name="Qin B."/>
            <person name="Qu C."/>
            <person name="Retzel E.F."/>
            <person name="Riddle C."/>
            <person name="Sallet E."/>
            <person name="Samain S."/>
            <person name="Samson N."/>
            <person name="Sanders I."/>
            <person name="Saurat O."/>
            <person name="Scarpelli C."/>
            <person name="Schiex T."/>
            <person name="Segurens B."/>
            <person name="Severin A.J."/>
            <person name="Sherrier D.J."/>
            <person name="Shi R."/>
            <person name="Sims S."/>
            <person name="Singer S.R."/>
            <person name="Sinharoy S."/>
            <person name="Sterck L."/>
            <person name="Viollet A."/>
            <person name="Wang B.B."/>
            <person name="Wang K."/>
            <person name="Wang M."/>
            <person name="Wang X."/>
            <person name="Warfsmann J."/>
            <person name="Weissenbach J."/>
            <person name="White D.D."/>
            <person name="White J.D."/>
            <person name="Wiley G.B."/>
            <person name="Wincker P."/>
            <person name="Xing Y."/>
            <person name="Yang L."/>
            <person name="Yao Z."/>
            <person name="Ying F."/>
            <person name="Zhai J."/>
            <person name="Zhou L."/>
            <person name="Zuber A."/>
            <person name="Denarie J."/>
            <person name="Dixon R.A."/>
            <person name="May G.D."/>
            <person name="Schwartz D.C."/>
            <person name="Rogers J."/>
            <person name="Quetier F."/>
            <person name="Town C.D."/>
            <person name="Roe B.A."/>
        </authorList>
    </citation>
    <scope>NUCLEOTIDE SEQUENCE [LARGE SCALE GENOMIC DNA]</scope>
    <source>
        <strain evidence="1">A17</strain>
        <strain evidence="2 3">cv. Jemalong A17</strain>
    </source>
</reference>
<evidence type="ECO:0000313" key="2">
    <source>
        <dbReference type="EnsemblPlants" id="KEH29208"/>
    </source>
</evidence>
<dbReference type="HOGENOM" id="CLU_2349949_0_0_1"/>
<evidence type="ECO:0000313" key="3">
    <source>
        <dbReference type="Proteomes" id="UP000002051"/>
    </source>
</evidence>
<name>A0A072UJC3_MEDTR</name>
<proteinExistence type="predicted"/>
<dbReference type="EnsemblPlants" id="KEH29208">
    <property type="protein sequence ID" value="KEH29208"/>
    <property type="gene ID" value="MTR_4g028990"/>
</dbReference>
<dbReference type="PANTHER" id="PTHR46855:SF21">
    <property type="entry name" value="GATA ZINC FINGER PROTEIN"/>
    <property type="match status" value="1"/>
</dbReference>
<reference evidence="1 3" key="2">
    <citation type="journal article" date="2014" name="BMC Genomics">
        <title>An improved genome release (version Mt4.0) for the model legume Medicago truncatula.</title>
        <authorList>
            <person name="Tang H."/>
            <person name="Krishnakumar V."/>
            <person name="Bidwell S."/>
            <person name="Rosen B."/>
            <person name="Chan A."/>
            <person name="Zhou S."/>
            <person name="Gentzbittel L."/>
            <person name="Childs K.L."/>
            <person name="Yandell M."/>
            <person name="Gundlach H."/>
            <person name="Mayer K.F."/>
            <person name="Schwartz D.C."/>
            <person name="Town C.D."/>
        </authorList>
    </citation>
    <scope>GENOME REANNOTATION</scope>
    <source>
        <strain evidence="1">A17</strain>
        <strain evidence="2 3">cv. Jemalong A17</strain>
    </source>
</reference>
<dbReference type="Proteomes" id="UP000002051">
    <property type="component" value="Chromosome 4"/>
</dbReference>
<dbReference type="AlphaFoldDB" id="A0A072UJC3"/>
<organism evidence="1 3">
    <name type="scientific">Medicago truncatula</name>
    <name type="common">Barrel medic</name>
    <name type="synonym">Medicago tribuloides</name>
    <dbReference type="NCBI Taxonomy" id="3880"/>
    <lineage>
        <taxon>Eukaryota</taxon>
        <taxon>Viridiplantae</taxon>
        <taxon>Streptophyta</taxon>
        <taxon>Embryophyta</taxon>
        <taxon>Tracheophyta</taxon>
        <taxon>Spermatophyta</taxon>
        <taxon>Magnoliopsida</taxon>
        <taxon>eudicotyledons</taxon>
        <taxon>Gunneridae</taxon>
        <taxon>Pentapetalae</taxon>
        <taxon>rosids</taxon>
        <taxon>fabids</taxon>
        <taxon>Fabales</taxon>
        <taxon>Fabaceae</taxon>
        <taxon>Papilionoideae</taxon>
        <taxon>50 kb inversion clade</taxon>
        <taxon>NPAAA clade</taxon>
        <taxon>Hologalegina</taxon>
        <taxon>IRL clade</taxon>
        <taxon>Trifolieae</taxon>
        <taxon>Medicago</taxon>
    </lineage>
</organism>
<evidence type="ECO:0000313" key="1">
    <source>
        <dbReference type="EMBL" id="KEH29208.1"/>
    </source>
</evidence>
<keyword evidence="3" id="KW-1185">Reference proteome</keyword>
<dbReference type="EMBL" id="CM001220">
    <property type="protein sequence ID" value="KEH29208.1"/>
    <property type="molecule type" value="Genomic_DNA"/>
</dbReference>
<protein>
    <submittedName>
        <fullName evidence="1 2">Uncharacterized protein</fullName>
    </submittedName>
</protein>
<sequence length="97" mass="11369">MIQNQIVDVDKLLWKIPKFLKSRVPSKKRTPVVYKRKMTLTPMQKFHRQLLHEWIKQGMLNESSPEEVLLFHNTNNFIPENEIGLGGILLKPDCNST</sequence>